<keyword evidence="6 8" id="KW-0472">Membrane</keyword>
<dbReference type="InterPro" id="IPR036259">
    <property type="entry name" value="MFS_trans_sf"/>
</dbReference>
<feature type="transmembrane region" description="Helical" evidence="8">
    <location>
        <begin position="114"/>
        <end position="134"/>
    </location>
</feature>
<dbReference type="RefSeq" id="WP_084475614.1">
    <property type="nucleotide sequence ID" value="NZ_JAAXOP010000028.1"/>
</dbReference>
<feature type="domain" description="Major facilitator superfamily (MFS) profile" evidence="9">
    <location>
        <begin position="18"/>
        <end position="429"/>
    </location>
</feature>
<evidence type="ECO:0000259" key="9">
    <source>
        <dbReference type="PROSITE" id="PS50850"/>
    </source>
</evidence>
<dbReference type="InterPro" id="IPR011701">
    <property type="entry name" value="MFS"/>
</dbReference>
<feature type="transmembrane region" description="Helical" evidence="8">
    <location>
        <begin position="155"/>
        <end position="178"/>
    </location>
</feature>
<feature type="transmembrane region" description="Helical" evidence="8">
    <location>
        <begin position="373"/>
        <end position="392"/>
    </location>
</feature>
<proteinExistence type="predicted"/>
<dbReference type="PROSITE" id="PS50850">
    <property type="entry name" value="MFS"/>
    <property type="match status" value="1"/>
</dbReference>
<feature type="transmembrane region" description="Helical" evidence="8">
    <location>
        <begin position="20"/>
        <end position="44"/>
    </location>
</feature>
<dbReference type="EMBL" id="JAAXOP010000028">
    <property type="protein sequence ID" value="NKY54356.1"/>
    <property type="molecule type" value="Genomic_DNA"/>
</dbReference>
<organism evidence="10 11">
    <name type="scientific">Nocardia vermiculata</name>
    <dbReference type="NCBI Taxonomy" id="257274"/>
    <lineage>
        <taxon>Bacteria</taxon>
        <taxon>Bacillati</taxon>
        <taxon>Actinomycetota</taxon>
        <taxon>Actinomycetes</taxon>
        <taxon>Mycobacteriales</taxon>
        <taxon>Nocardiaceae</taxon>
        <taxon>Nocardia</taxon>
    </lineage>
</organism>
<feature type="transmembrane region" description="Helical" evidence="8">
    <location>
        <begin position="190"/>
        <end position="209"/>
    </location>
</feature>
<dbReference type="GO" id="GO:0005886">
    <property type="term" value="C:plasma membrane"/>
    <property type="evidence" value="ECO:0007669"/>
    <property type="project" value="UniProtKB-SubCell"/>
</dbReference>
<dbReference type="PANTHER" id="PTHR43045">
    <property type="entry name" value="SHIKIMATE TRANSPORTER"/>
    <property type="match status" value="1"/>
</dbReference>
<feature type="transmembrane region" description="Helical" evidence="8">
    <location>
        <begin position="56"/>
        <end position="77"/>
    </location>
</feature>
<name>A0A846Y4C6_9NOCA</name>
<evidence type="ECO:0000256" key="7">
    <source>
        <dbReference type="SAM" id="MobiDB-lite"/>
    </source>
</evidence>
<dbReference type="Pfam" id="PF07690">
    <property type="entry name" value="MFS_1"/>
    <property type="match status" value="1"/>
</dbReference>
<accession>A0A846Y4C6</accession>
<keyword evidence="4 8" id="KW-0812">Transmembrane</keyword>
<dbReference type="GO" id="GO:0022857">
    <property type="term" value="F:transmembrane transporter activity"/>
    <property type="evidence" value="ECO:0007669"/>
    <property type="project" value="InterPro"/>
</dbReference>
<dbReference type="AlphaFoldDB" id="A0A846Y4C6"/>
<dbReference type="PANTHER" id="PTHR43045:SF1">
    <property type="entry name" value="SHIKIMATE TRANSPORTER"/>
    <property type="match status" value="1"/>
</dbReference>
<dbReference type="Proteomes" id="UP000565711">
    <property type="component" value="Unassembled WGS sequence"/>
</dbReference>
<evidence type="ECO:0000256" key="5">
    <source>
        <dbReference type="ARBA" id="ARBA00022989"/>
    </source>
</evidence>
<feature type="transmembrane region" description="Helical" evidence="8">
    <location>
        <begin position="341"/>
        <end position="361"/>
    </location>
</feature>
<reference evidence="10 11" key="1">
    <citation type="submission" date="2020-04" db="EMBL/GenBank/DDBJ databases">
        <title>MicrobeNet Type strains.</title>
        <authorList>
            <person name="Nicholson A.C."/>
        </authorList>
    </citation>
    <scope>NUCLEOTIDE SEQUENCE [LARGE SCALE GENOMIC DNA]</scope>
    <source>
        <strain evidence="10 11">JCM 12354</strain>
    </source>
</reference>
<keyword evidence="3" id="KW-1003">Cell membrane</keyword>
<comment type="caution">
    <text evidence="10">The sequence shown here is derived from an EMBL/GenBank/DDBJ whole genome shotgun (WGS) entry which is preliminary data.</text>
</comment>
<evidence type="ECO:0000256" key="2">
    <source>
        <dbReference type="ARBA" id="ARBA00022448"/>
    </source>
</evidence>
<feature type="region of interest" description="Disordered" evidence="7">
    <location>
        <begin position="431"/>
        <end position="452"/>
    </location>
</feature>
<feature type="transmembrane region" description="Helical" evidence="8">
    <location>
        <begin position="244"/>
        <end position="265"/>
    </location>
</feature>
<feature type="transmembrane region" description="Helical" evidence="8">
    <location>
        <begin position="89"/>
        <end position="108"/>
    </location>
</feature>
<protein>
    <submittedName>
        <fullName evidence="10">MHS family MFS transporter</fullName>
    </submittedName>
</protein>
<keyword evidence="2" id="KW-0813">Transport</keyword>
<evidence type="ECO:0000256" key="4">
    <source>
        <dbReference type="ARBA" id="ARBA00022692"/>
    </source>
</evidence>
<comment type="subcellular location">
    <subcellularLocation>
        <location evidence="1">Cell membrane</location>
        <topology evidence="1">Multi-pass membrane protein</topology>
    </subcellularLocation>
</comment>
<evidence type="ECO:0000256" key="6">
    <source>
        <dbReference type="ARBA" id="ARBA00023136"/>
    </source>
</evidence>
<keyword evidence="5 8" id="KW-1133">Transmembrane helix</keyword>
<evidence type="ECO:0000256" key="8">
    <source>
        <dbReference type="SAM" id="Phobius"/>
    </source>
</evidence>
<gene>
    <name evidence="10" type="ORF">HGA08_29650</name>
</gene>
<evidence type="ECO:0000313" key="11">
    <source>
        <dbReference type="Proteomes" id="UP000565711"/>
    </source>
</evidence>
<sequence>MTTSSDFAAPTRETVRRASLAGFLGTAVEAYDFIVFTYIVVYLAPLFFPSDDPVTGVLNSLLVLGTGFLARPIGGIVFGRIGDRRGRRFTLILTITGMGASTALMGALPTHSTVGVLAPVLLVLTRLLQGFFAGGEQIGSATFVTEHASVANHGLLSAMTPMGFGMGTALAPGAVALTTMLTSEGAMAAWGWRVPLLLSIPLMAYTLYLRTRLEESPGFRRLADSHEVPTAPVRSLFRGHTRNLLKVIALSVSVLAIGYIVPAYLPLFMQQQVGMTAGVTAGIATFASACGIAIGFGAGVLIDKSDRRTTMAIFLVALAVIMFPIMYLIKATGGNLVVTTLGQTLLTGFAGAAAVPVYATLTATFPASVRYTGAAIGFGIGSALGGGLGPYLAGKFTEITGNAYAAAGVVAVAAALGFSVIMTMPGRGIAGEEESTIGGDRRDSDRAASGAG</sequence>
<feature type="transmembrane region" description="Helical" evidence="8">
    <location>
        <begin position="404"/>
        <end position="424"/>
    </location>
</feature>
<evidence type="ECO:0000256" key="3">
    <source>
        <dbReference type="ARBA" id="ARBA00022475"/>
    </source>
</evidence>
<dbReference type="SUPFAM" id="SSF103473">
    <property type="entry name" value="MFS general substrate transporter"/>
    <property type="match status" value="1"/>
</dbReference>
<feature type="transmembrane region" description="Helical" evidence="8">
    <location>
        <begin position="309"/>
        <end position="329"/>
    </location>
</feature>
<evidence type="ECO:0000313" key="10">
    <source>
        <dbReference type="EMBL" id="NKY54356.1"/>
    </source>
</evidence>
<evidence type="ECO:0000256" key="1">
    <source>
        <dbReference type="ARBA" id="ARBA00004651"/>
    </source>
</evidence>
<keyword evidence="11" id="KW-1185">Reference proteome</keyword>
<dbReference type="InterPro" id="IPR020846">
    <property type="entry name" value="MFS_dom"/>
</dbReference>
<dbReference type="Gene3D" id="1.20.1250.20">
    <property type="entry name" value="MFS general substrate transporter like domains"/>
    <property type="match status" value="2"/>
</dbReference>
<feature type="transmembrane region" description="Helical" evidence="8">
    <location>
        <begin position="277"/>
        <end position="302"/>
    </location>
</feature>